<reference evidence="2" key="2">
    <citation type="submission" date="2020-06" db="EMBL/GenBank/DDBJ databases">
        <authorList>
            <person name="Sheffer M."/>
        </authorList>
    </citation>
    <scope>NUCLEOTIDE SEQUENCE</scope>
</reference>
<reference evidence="2" key="1">
    <citation type="journal article" date="2020" name="bioRxiv">
        <title>Chromosome-level reference genome of the European wasp spider Argiope bruennichi: a resource for studies on range expansion and evolutionary adaptation.</title>
        <authorList>
            <person name="Sheffer M.M."/>
            <person name="Hoppe A."/>
            <person name="Krehenwinkel H."/>
            <person name="Uhl G."/>
            <person name="Kuss A.W."/>
            <person name="Jensen L."/>
            <person name="Jensen C."/>
            <person name="Gillespie R.G."/>
            <person name="Hoff K.J."/>
            <person name="Prost S."/>
        </authorList>
    </citation>
    <scope>NUCLEOTIDE SEQUENCE</scope>
</reference>
<keyword evidence="3" id="KW-1185">Reference proteome</keyword>
<sequence>MHMDASKERFDGPSSLRRDPKLLGTPLILMRCSISTPPPTWEHQQRKGSCRLWASQTTYLLRGSVPEERYNNLVSLNFSVNSMLRARLSHVFTSFSTFYYLQRMQTLTLEQLIRVPYRKYTTADDNERAPLLPHRLRRSHGPNENAKGPTGSHLCPPKRGAMARPTNGFR</sequence>
<dbReference type="Proteomes" id="UP000807504">
    <property type="component" value="Unassembled WGS sequence"/>
</dbReference>
<name>A0A8T0F6V7_ARGBR</name>
<proteinExistence type="predicted"/>
<accession>A0A8T0F6V7</accession>
<dbReference type="EMBL" id="JABXBU010000017">
    <property type="protein sequence ID" value="KAF8786058.1"/>
    <property type="molecule type" value="Genomic_DNA"/>
</dbReference>
<dbReference type="AlphaFoldDB" id="A0A8T0F6V7"/>
<feature type="region of interest" description="Disordered" evidence="1">
    <location>
        <begin position="126"/>
        <end position="170"/>
    </location>
</feature>
<evidence type="ECO:0000313" key="3">
    <source>
        <dbReference type="Proteomes" id="UP000807504"/>
    </source>
</evidence>
<gene>
    <name evidence="2" type="ORF">HNY73_009942</name>
</gene>
<organism evidence="2 3">
    <name type="scientific">Argiope bruennichi</name>
    <name type="common">Wasp spider</name>
    <name type="synonym">Aranea bruennichi</name>
    <dbReference type="NCBI Taxonomy" id="94029"/>
    <lineage>
        <taxon>Eukaryota</taxon>
        <taxon>Metazoa</taxon>
        <taxon>Ecdysozoa</taxon>
        <taxon>Arthropoda</taxon>
        <taxon>Chelicerata</taxon>
        <taxon>Arachnida</taxon>
        <taxon>Araneae</taxon>
        <taxon>Araneomorphae</taxon>
        <taxon>Entelegynae</taxon>
        <taxon>Araneoidea</taxon>
        <taxon>Araneidae</taxon>
        <taxon>Argiope</taxon>
    </lineage>
</organism>
<comment type="caution">
    <text evidence="2">The sequence shown here is derived from an EMBL/GenBank/DDBJ whole genome shotgun (WGS) entry which is preliminary data.</text>
</comment>
<protein>
    <submittedName>
        <fullName evidence="2">Uncharacterized protein</fullName>
    </submittedName>
</protein>
<evidence type="ECO:0000313" key="2">
    <source>
        <dbReference type="EMBL" id="KAF8786058.1"/>
    </source>
</evidence>
<evidence type="ECO:0000256" key="1">
    <source>
        <dbReference type="SAM" id="MobiDB-lite"/>
    </source>
</evidence>